<evidence type="ECO:0000256" key="7">
    <source>
        <dbReference type="PIRSR" id="PIRSR006809-2"/>
    </source>
</evidence>
<keyword evidence="1 7" id="KW-0479">Metal-binding</keyword>
<dbReference type="Gene3D" id="3.40.50.11060">
    <property type="entry name" value="GTPase HflX, N-terminal domain"/>
    <property type="match status" value="1"/>
</dbReference>
<dbReference type="GO" id="GO:0046872">
    <property type="term" value="F:metal ion binding"/>
    <property type="evidence" value="ECO:0007669"/>
    <property type="project" value="UniProtKB-KW"/>
</dbReference>
<dbReference type="SUPFAM" id="SSF52540">
    <property type="entry name" value="P-loop containing nucleoside triphosphate hydrolases"/>
    <property type="match status" value="1"/>
</dbReference>
<evidence type="ECO:0000256" key="6">
    <source>
        <dbReference type="PIRSR" id="PIRSR006809-1"/>
    </source>
</evidence>
<reference evidence="9 10" key="1">
    <citation type="submission" date="2019-08" db="EMBL/GenBank/DDBJ databases">
        <title>Complete genome sequence of Candidatus Uab amorphum.</title>
        <authorList>
            <person name="Shiratori T."/>
            <person name="Suzuki S."/>
            <person name="Kakizawa Y."/>
            <person name="Ishida K."/>
        </authorList>
    </citation>
    <scope>NUCLEOTIDE SEQUENCE [LARGE SCALE GENOMIC DNA]</scope>
    <source>
        <strain evidence="9 10">SRT547</strain>
    </source>
</reference>
<dbReference type="RefSeq" id="WP_151966748.1">
    <property type="nucleotide sequence ID" value="NZ_AP019860.1"/>
</dbReference>
<evidence type="ECO:0000256" key="3">
    <source>
        <dbReference type="ARBA" id="ARBA00022842"/>
    </source>
</evidence>
<dbReference type="InterPro" id="IPR006073">
    <property type="entry name" value="GTP-bd"/>
</dbReference>
<dbReference type="Pfam" id="PF13167">
    <property type="entry name" value="GTP-bdg_N"/>
    <property type="match status" value="1"/>
</dbReference>
<comment type="cofactor">
    <cofactor evidence="7">
        <name>Mg(2+)</name>
        <dbReference type="ChEBI" id="CHEBI:18420"/>
    </cofactor>
</comment>
<keyword evidence="10" id="KW-1185">Reference proteome</keyword>
<dbReference type="GO" id="GO:0003924">
    <property type="term" value="F:GTPase activity"/>
    <property type="evidence" value="ECO:0007669"/>
    <property type="project" value="UniProtKB-UniRule"/>
</dbReference>
<comment type="subunit">
    <text evidence="5">Monomer. Associates with the 50S ribosomal subunit.</text>
</comment>
<comment type="similarity">
    <text evidence="5">Belongs to the TRAFAC class OBG-HflX-like GTPase superfamily. HflX GTPase family.</text>
</comment>
<dbReference type="Pfam" id="PF01926">
    <property type="entry name" value="MMR_HSR1"/>
    <property type="match status" value="1"/>
</dbReference>
<dbReference type="PANTHER" id="PTHR10229:SF0">
    <property type="entry name" value="GTP-BINDING PROTEIN 6-RELATED"/>
    <property type="match status" value="1"/>
</dbReference>
<dbReference type="InterPro" id="IPR030394">
    <property type="entry name" value="G_HFLX_dom"/>
</dbReference>
<dbReference type="AlphaFoldDB" id="A0A5S9F1K4"/>
<sequence length="454" mass="51056">MKFHSKPVAEHTEVPTDDKWEEIVAYWNQREDTTKQSGTKHKNTCYVLSVSYTRDVNVQQAQLSEITSLVKAQGGHIVGEEVYYLARHDSQTLIGKGTAQNIAARAHELGANMLVVDAELSPSQMRNLEDASGIAICDREGIILNVFLRHAKTRSAKIQIEIAQLQYLRPRIRGIGMDMDQQAGGISGSRGAGETASELLARKLDGRLAELKKAQKKIERVGSKHRKQRHNSKRITLLGYTNAGKTSLMNALVGEQLSSRNMPFETLDTTSRSLSRHGGDVIISDTVGFIRRLPKSLLPSFESTLAEICDASLLVVVIDLSDYEWCEHLRIVHQMIDKLHAQKIPRFYVFNKTDRVQNMPSFEMLNTLTYDHKCVTLSSKDDEAVTQLKDKLLQAVRSEEQTLEISVPHTASHVMSLIYGKTRILHSEATEQHMQFSIQAPVHIVAKIKQELRK</sequence>
<evidence type="ECO:0000256" key="5">
    <source>
        <dbReference type="HAMAP-Rule" id="MF_00900"/>
    </source>
</evidence>
<protein>
    <recommendedName>
        <fullName evidence="5">GTPase HflX</fullName>
    </recommendedName>
    <alternativeName>
        <fullName evidence="5">GTP-binding protein HflX</fullName>
    </alternativeName>
</protein>
<gene>
    <name evidence="5" type="primary">hflX</name>
    <name evidence="9" type="ORF">UABAM_00851</name>
</gene>
<feature type="binding site" evidence="6">
    <location>
        <begin position="264"/>
        <end position="268"/>
    </location>
    <ligand>
        <name>GTP</name>
        <dbReference type="ChEBI" id="CHEBI:37565"/>
    </ligand>
</feature>
<evidence type="ECO:0000313" key="10">
    <source>
        <dbReference type="Proteomes" id="UP000326354"/>
    </source>
</evidence>
<dbReference type="Gene3D" id="3.40.50.300">
    <property type="entry name" value="P-loop containing nucleotide triphosphate hydrolases"/>
    <property type="match status" value="1"/>
</dbReference>
<dbReference type="InterPro" id="IPR032305">
    <property type="entry name" value="GTP-bd_M"/>
</dbReference>
<comment type="function">
    <text evidence="5">GTPase that associates with the 50S ribosomal subunit and may have a role during protein synthesis or ribosome biogenesis.</text>
</comment>
<evidence type="ECO:0000256" key="4">
    <source>
        <dbReference type="ARBA" id="ARBA00023134"/>
    </source>
</evidence>
<name>A0A5S9F1K4_UABAM</name>
<organism evidence="9 10">
    <name type="scientific">Uabimicrobium amorphum</name>
    <dbReference type="NCBI Taxonomy" id="2596890"/>
    <lineage>
        <taxon>Bacteria</taxon>
        <taxon>Pseudomonadati</taxon>
        <taxon>Planctomycetota</taxon>
        <taxon>Candidatus Uabimicrobiia</taxon>
        <taxon>Candidatus Uabimicrobiales</taxon>
        <taxon>Candidatus Uabimicrobiaceae</taxon>
        <taxon>Candidatus Uabimicrobium</taxon>
    </lineage>
</organism>
<dbReference type="NCBIfam" id="TIGR03156">
    <property type="entry name" value="GTP_HflX"/>
    <property type="match status" value="1"/>
</dbReference>
<feature type="domain" description="Hflx-type G" evidence="8">
    <location>
        <begin position="233"/>
        <end position="400"/>
    </location>
</feature>
<keyword evidence="3 7" id="KW-0460">Magnesium</keyword>
<dbReference type="InterPro" id="IPR025121">
    <property type="entry name" value="GTPase_HflX_N"/>
</dbReference>
<feature type="binding site" evidence="6">
    <location>
        <begin position="285"/>
        <end position="288"/>
    </location>
    <ligand>
        <name>GTP</name>
        <dbReference type="ChEBI" id="CHEBI:37565"/>
    </ligand>
</feature>
<keyword evidence="2 5" id="KW-0547">Nucleotide-binding</keyword>
<dbReference type="InterPro" id="IPR027417">
    <property type="entry name" value="P-loop_NTPase"/>
</dbReference>
<evidence type="ECO:0000256" key="2">
    <source>
        <dbReference type="ARBA" id="ARBA00022741"/>
    </source>
</evidence>
<keyword evidence="4 5" id="KW-0342">GTP-binding</keyword>
<feature type="binding site" evidence="7">
    <location>
        <position position="246"/>
    </location>
    <ligand>
        <name>Mg(2+)</name>
        <dbReference type="ChEBI" id="CHEBI:18420"/>
    </ligand>
</feature>
<comment type="subcellular location">
    <subcellularLocation>
        <location evidence="5">Cytoplasm</location>
    </subcellularLocation>
    <text evidence="5">May associate with membranes.</text>
</comment>
<dbReference type="Pfam" id="PF16360">
    <property type="entry name" value="GTP-bdg_M"/>
    <property type="match status" value="1"/>
</dbReference>
<proteinExistence type="inferred from homology"/>
<evidence type="ECO:0000313" key="9">
    <source>
        <dbReference type="EMBL" id="BBM82508.1"/>
    </source>
</evidence>
<dbReference type="GO" id="GO:0005737">
    <property type="term" value="C:cytoplasm"/>
    <property type="evidence" value="ECO:0007669"/>
    <property type="project" value="UniProtKB-SubCell"/>
</dbReference>
<dbReference type="PANTHER" id="PTHR10229">
    <property type="entry name" value="GTP-BINDING PROTEIN HFLX"/>
    <property type="match status" value="1"/>
</dbReference>
<dbReference type="OrthoDB" id="9812272at2"/>
<dbReference type="HAMAP" id="MF_00900">
    <property type="entry name" value="GTPase_HflX"/>
    <property type="match status" value="1"/>
</dbReference>
<dbReference type="Proteomes" id="UP000326354">
    <property type="component" value="Chromosome"/>
</dbReference>
<dbReference type="PROSITE" id="PS51705">
    <property type="entry name" value="G_HFLX"/>
    <property type="match status" value="1"/>
</dbReference>
<feature type="binding site" evidence="7">
    <location>
        <position position="266"/>
    </location>
    <ligand>
        <name>Mg(2+)</name>
        <dbReference type="ChEBI" id="CHEBI:18420"/>
    </ligand>
</feature>
<dbReference type="GO" id="GO:0005525">
    <property type="term" value="F:GTP binding"/>
    <property type="evidence" value="ECO:0007669"/>
    <property type="project" value="UniProtKB-UniRule"/>
</dbReference>
<dbReference type="InterPro" id="IPR016496">
    <property type="entry name" value="GTPase_HflX"/>
</dbReference>
<evidence type="ECO:0000259" key="8">
    <source>
        <dbReference type="PROSITE" id="PS51705"/>
    </source>
</evidence>
<dbReference type="KEGG" id="uam:UABAM_00851"/>
<dbReference type="EMBL" id="AP019860">
    <property type="protein sequence ID" value="BBM82508.1"/>
    <property type="molecule type" value="Genomic_DNA"/>
</dbReference>
<keyword evidence="5" id="KW-0963">Cytoplasm</keyword>
<accession>A0A5S9F1K4</accession>
<feature type="binding site" evidence="6">
    <location>
        <begin position="378"/>
        <end position="380"/>
    </location>
    <ligand>
        <name>GTP</name>
        <dbReference type="ChEBI" id="CHEBI:37565"/>
    </ligand>
</feature>
<feature type="binding site" evidence="6">
    <location>
        <begin position="239"/>
        <end position="246"/>
    </location>
    <ligand>
        <name>GTP</name>
        <dbReference type="ChEBI" id="CHEBI:37565"/>
    </ligand>
</feature>
<dbReference type="GO" id="GO:0043022">
    <property type="term" value="F:ribosome binding"/>
    <property type="evidence" value="ECO:0007669"/>
    <property type="project" value="TreeGrafter"/>
</dbReference>
<evidence type="ECO:0000256" key="1">
    <source>
        <dbReference type="ARBA" id="ARBA00022723"/>
    </source>
</evidence>
<dbReference type="InterPro" id="IPR042108">
    <property type="entry name" value="GTPase_HflX_N_sf"/>
</dbReference>
<feature type="binding site" evidence="6">
    <location>
        <begin position="351"/>
        <end position="354"/>
    </location>
    <ligand>
        <name>GTP</name>
        <dbReference type="ChEBI" id="CHEBI:37565"/>
    </ligand>
</feature>
<dbReference type="PIRSF" id="PIRSF006809">
    <property type="entry name" value="GTP-binding_hflX_prd"/>
    <property type="match status" value="1"/>
</dbReference>
<dbReference type="Gene3D" id="6.10.250.2860">
    <property type="match status" value="1"/>
</dbReference>